<reference evidence="2" key="1">
    <citation type="journal article" date="2019" name="Int. J. Syst. Evol. Microbiol.">
        <title>The Global Catalogue of Microorganisms (GCM) 10K type strain sequencing project: providing services to taxonomists for standard genome sequencing and annotation.</title>
        <authorList>
            <consortium name="The Broad Institute Genomics Platform"/>
            <consortium name="The Broad Institute Genome Sequencing Center for Infectious Disease"/>
            <person name="Wu L."/>
            <person name="Ma J."/>
        </authorList>
    </citation>
    <scope>NUCLEOTIDE SEQUENCE [LARGE SCALE GENOMIC DNA]</scope>
    <source>
        <strain evidence="2">CCUG 66188</strain>
    </source>
</reference>
<comment type="caution">
    <text evidence="1">The sequence shown here is derived from an EMBL/GenBank/DDBJ whole genome shotgun (WGS) entry which is preliminary data.</text>
</comment>
<name>A0ABV9L433_9BACT</name>
<evidence type="ECO:0000313" key="1">
    <source>
        <dbReference type="EMBL" id="MFC4677120.1"/>
    </source>
</evidence>
<proteinExistence type="predicted"/>
<dbReference type="EMBL" id="JBHSGN010000175">
    <property type="protein sequence ID" value="MFC4677120.1"/>
    <property type="molecule type" value="Genomic_DNA"/>
</dbReference>
<accession>A0ABV9L433</accession>
<organism evidence="1 2">
    <name type="scientific">Dysgonomonas termitidis</name>
    <dbReference type="NCBI Taxonomy" id="1516126"/>
    <lineage>
        <taxon>Bacteria</taxon>
        <taxon>Pseudomonadati</taxon>
        <taxon>Bacteroidota</taxon>
        <taxon>Bacteroidia</taxon>
        <taxon>Bacteroidales</taxon>
        <taxon>Dysgonomonadaceae</taxon>
        <taxon>Dysgonomonas</taxon>
    </lineage>
</organism>
<keyword evidence="2" id="KW-1185">Reference proteome</keyword>
<protein>
    <recommendedName>
        <fullName evidence="3">Nuclear transport factor 2 family protein</fullName>
    </recommendedName>
</protein>
<dbReference type="Proteomes" id="UP001596023">
    <property type="component" value="Unassembled WGS sequence"/>
</dbReference>
<gene>
    <name evidence="1" type="ORF">ACFO6W_25900</name>
</gene>
<evidence type="ECO:0008006" key="3">
    <source>
        <dbReference type="Google" id="ProtNLM"/>
    </source>
</evidence>
<dbReference type="RefSeq" id="WP_380001998.1">
    <property type="nucleotide sequence ID" value="NZ_JBHSGN010000175.1"/>
</dbReference>
<sequence length="160" mass="18406">MAIVFAIIALGLCVYISTLRHDSTLAEPREATEKTIEELRKLVFQWNDAHLSKDTGLFSDLFNGIVLFYGTQLDKNICIEKKISLFSKIPDFKQAIFGNIDVEKISDAEYRCNFMKRVTADNNVTDYPSYLVFREINGDWKIVTESDLITDKNLAKQRKK</sequence>
<evidence type="ECO:0000313" key="2">
    <source>
        <dbReference type="Proteomes" id="UP001596023"/>
    </source>
</evidence>